<evidence type="ECO:0000256" key="1">
    <source>
        <dbReference type="SAM" id="MobiDB-lite"/>
    </source>
</evidence>
<dbReference type="AlphaFoldDB" id="A0A327L7P4"/>
<evidence type="ECO:0000313" key="4">
    <source>
        <dbReference type="Proteomes" id="UP000249130"/>
    </source>
</evidence>
<proteinExistence type="predicted"/>
<dbReference type="PANTHER" id="PTHR40516">
    <property type="entry name" value="ANTITOXIN CHPS-RELATED"/>
    <property type="match status" value="1"/>
</dbReference>
<dbReference type="RefSeq" id="WP_111417075.1">
    <property type="nucleotide sequence ID" value="NZ_NPEX01000002.1"/>
</dbReference>
<accession>A0A327L7P4</accession>
<reference evidence="3 4" key="1">
    <citation type="submission" date="2017-07" db="EMBL/GenBank/DDBJ databases">
        <title>Draft Genome Sequences of Select Purple Nonsulfur Bacteria.</title>
        <authorList>
            <person name="Lasarre B."/>
            <person name="Mckinlay J.B."/>
        </authorList>
    </citation>
    <scope>NUCLEOTIDE SEQUENCE [LARGE SCALE GENOMIC DNA]</scope>
    <source>
        <strain evidence="3 4">DSM 5909</strain>
    </source>
</reference>
<dbReference type="OrthoDB" id="9795766at2"/>
<keyword evidence="4" id="KW-1185">Reference proteome</keyword>
<gene>
    <name evidence="3" type="ORF">CH341_00475</name>
</gene>
<organism evidence="3 4">
    <name type="scientific">Rhodoplanes roseus</name>
    <dbReference type="NCBI Taxonomy" id="29409"/>
    <lineage>
        <taxon>Bacteria</taxon>
        <taxon>Pseudomonadati</taxon>
        <taxon>Pseudomonadota</taxon>
        <taxon>Alphaproteobacteria</taxon>
        <taxon>Hyphomicrobiales</taxon>
        <taxon>Nitrobacteraceae</taxon>
        <taxon>Rhodoplanes</taxon>
    </lineage>
</organism>
<sequence length="110" mass="12158">MKVKVSKWGNSLGVRLPKAAAEAAGLSEGSEVDVVVEGRELRLKPAAPVGYTRYRLADLVAEAKRLGPENEPPTVDWGPDRGEEILPEDEYSRGEITFEDLTRHDASRKR</sequence>
<name>A0A327L7P4_9BRAD</name>
<protein>
    <submittedName>
        <fullName evidence="3">MazF family transcriptional regulator</fullName>
    </submittedName>
</protein>
<dbReference type="GO" id="GO:0003677">
    <property type="term" value="F:DNA binding"/>
    <property type="evidence" value="ECO:0007669"/>
    <property type="project" value="InterPro"/>
</dbReference>
<dbReference type="EMBL" id="NPEX01000002">
    <property type="protein sequence ID" value="RAI46075.1"/>
    <property type="molecule type" value="Genomic_DNA"/>
</dbReference>
<feature type="domain" description="SpoVT-AbrB" evidence="2">
    <location>
        <begin position="6"/>
        <end position="51"/>
    </location>
</feature>
<dbReference type="SUPFAM" id="SSF89447">
    <property type="entry name" value="AbrB/MazE/MraZ-like"/>
    <property type="match status" value="1"/>
</dbReference>
<dbReference type="Gene3D" id="2.10.260.10">
    <property type="match status" value="1"/>
</dbReference>
<evidence type="ECO:0000259" key="2">
    <source>
        <dbReference type="SMART" id="SM00966"/>
    </source>
</evidence>
<comment type="caution">
    <text evidence="3">The sequence shown here is derived from an EMBL/GenBank/DDBJ whole genome shotgun (WGS) entry which is preliminary data.</text>
</comment>
<dbReference type="GO" id="GO:0097351">
    <property type="term" value="F:toxin sequestering activity"/>
    <property type="evidence" value="ECO:0007669"/>
    <property type="project" value="InterPro"/>
</dbReference>
<dbReference type="PANTHER" id="PTHR40516:SF1">
    <property type="entry name" value="ANTITOXIN CHPS-RELATED"/>
    <property type="match status" value="1"/>
</dbReference>
<feature type="region of interest" description="Disordered" evidence="1">
    <location>
        <begin position="65"/>
        <end position="89"/>
    </location>
</feature>
<evidence type="ECO:0000313" key="3">
    <source>
        <dbReference type="EMBL" id="RAI46075.1"/>
    </source>
</evidence>
<dbReference type="Pfam" id="PF04014">
    <property type="entry name" value="MazE_antitoxin"/>
    <property type="match status" value="1"/>
</dbReference>
<dbReference type="InterPro" id="IPR037914">
    <property type="entry name" value="SpoVT-AbrB_sf"/>
</dbReference>
<dbReference type="Proteomes" id="UP000249130">
    <property type="component" value="Unassembled WGS sequence"/>
</dbReference>
<dbReference type="InterPro" id="IPR007159">
    <property type="entry name" value="SpoVT-AbrB_dom"/>
</dbReference>
<dbReference type="SMART" id="SM00966">
    <property type="entry name" value="SpoVT_AbrB"/>
    <property type="match status" value="1"/>
</dbReference>
<dbReference type="InterPro" id="IPR039052">
    <property type="entry name" value="Antitox_PemI-like"/>
</dbReference>